<dbReference type="GO" id="GO:0005737">
    <property type="term" value="C:cytoplasm"/>
    <property type="evidence" value="ECO:0007669"/>
    <property type="project" value="TreeGrafter"/>
</dbReference>
<gene>
    <name evidence="3" type="primary">Bcr</name>
    <name evidence="3" type="ORF">A0J61_01271</name>
</gene>
<evidence type="ECO:0000313" key="4">
    <source>
        <dbReference type="Proteomes" id="UP000093000"/>
    </source>
</evidence>
<keyword evidence="4" id="KW-1185">Reference proteome</keyword>
<protein>
    <submittedName>
        <fullName evidence="3">Breakpoint cluster region protein</fullName>
    </submittedName>
</protein>
<comment type="caution">
    <text evidence="3">The sequence shown here is derived from an EMBL/GenBank/DDBJ whole genome shotgun (WGS) entry which is preliminary data.</text>
</comment>
<dbReference type="PANTHER" id="PTHR12673">
    <property type="entry name" value="FACIOGENITAL DYSPLASIA PROTEIN"/>
    <property type="match status" value="1"/>
</dbReference>
<dbReference type="PROSITE" id="PS50010">
    <property type="entry name" value="DH_2"/>
    <property type="match status" value="1"/>
</dbReference>
<reference evidence="3 4" key="1">
    <citation type="submission" date="2016-03" db="EMBL/GenBank/DDBJ databases">
        <title>Choanephora cucurbitarum.</title>
        <authorList>
            <person name="Min B."/>
            <person name="Park H."/>
            <person name="Park J.-H."/>
            <person name="Shin H.-D."/>
            <person name="Choi I.-G."/>
        </authorList>
    </citation>
    <scope>NUCLEOTIDE SEQUENCE [LARGE SCALE GENOMIC DNA]</scope>
    <source>
        <strain evidence="3 4">KUS-F28377</strain>
    </source>
</reference>
<dbReference type="Gene3D" id="1.20.900.10">
    <property type="entry name" value="Dbl homology (DH) domain"/>
    <property type="match status" value="1"/>
</dbReference>
<evidence type="ECO:0000259" key="2">
    <source>
        <dbReference type="PROSITE" id="PS50010"/>
    </source>
</evidence>
<dbReference type="InterPro" id="IPR035899">
    <property type="entry name" value="DBL_dom_sf"/>
</dbReference>
<dbReference type="InterPro" id="IPR011993">
    <property type="entry name" value="PH-like_dom_sf"/>
</dbReference>
<evidence type="ECO:0000313" key="3">
    <source>
        <dbReference type="EMBL" id="OBZ90696.1"/>
    </source>
</evidence>
<feature type="domain" description="DH" evidence="2">
    <location>
        <begin position="107"/>
        <end position="288"/>
    </location>
</feature>
<name>A0A1C7NQK3_9FUNG</name>
<dbReference type="GO" id="GO:0005085">
    <property type="term" value="F:guanyl-nucleotide exchange factor activity"/>
    <property type="evidence" value="ECO:0007669"/>
    <property type="project" value="InterPro"/>
</dbReference>
<proteinExistence type="predicted"/>
<dbReference type="SMART" id="SM00325">
    <property type="entry name" value="RhoGEF"/>
    <property type="match status" value="1"/>
</dbReference>
<dbReference type="EMBL" id="LUGH01000038">
    <property type="protein sequence ID" value="OBZ90696.1"/>
    <property type="molecule type" value="Genomic_DNA"/>
</dbReference>
<dbReference type="PANTHER" id="PTHR12673:SF159">
    <property type="entry name" value="LD03170P"/>
    <property type="match status" value="1"/>
</dbReference>
<dbReference type="Proteomes" id="UP000093000">
    <property type="component" value="Unassembled WGS sequence"/>
</dbReference>
<accession>A0A1C7NQK3</accession>
<dbReference type="OrthoDB" id="660555at2759"/>
<dbReference type="InParanoid" id="A0A1C7NQK3"/>
<feature type="domain" description="PH" evidence="1">
    <location>
        <begin position="334"/>
        <end position="499"/>
    </location>
</feature>
<dbReference type="Gene3D" id="2.30.29.30">
    <property type="entry name" value="Pleckstrin-homology domain (PH domain)/Phosphotyrosine-binding domain (PTB)"/>
    <property type="match status" value="1"/>
</dbReference>
<dbReference type="SMART" id="SM00233">
    <property type="entry name" value="PH"/>
    <property type="match status" value="1"/>
</dbReference>
<dbReference type="STRING" id="101091.A0A1C7NQK3"/>
<dbReference type="InterPro" id="IPR051092">
    <property type="entry name" value="FYVE_RhoGEF_PH"/>
</dbReference>
<dbReference type="InterPro" id="IPR001849">
    <property type="entry name" value="PH_domain"/>
</dbReference>
<evidence type="ECO:0000259" key="1">
    <source>
        <dbReference type="PROSITE" id="PS50003"/>
    </source>
</evidence>
<sequence length="505" mass="57415">MNSVATTSENIAQPATLWRQNSIFSANSSNITSSSGRDSILSSDLSERDSILGSSDHLSFFTDKSDNLCKLMDDLAIIDDVYQTFHDESTSDPYEKQVADAARNVAQKKMAAERMFQSEEEHISDMEDFLFYYLEPIYHWSHDLTNQEVFQKYPALCSRSAISDLFELIKDITKIHQELYKGLGERLLMWGPTQFVSDILAKFHEKMIIYKTFLDQYPSAIISIDALWRKSSQFGKLLEKCASRATTPNSKDIIFYLKNIVTRIPSYHAYVSQISIATELSHPDYRALLKLKEKYDHCEKEWRKLLKDRLSLVRVLEAAQTIQDNPAIVTANRRMLIVGPLTKVDISDPQSVTDTRTYLLYNDILMYCQKIKTSSKKKSSNGQKLVYKGMINLKHADICPLSESVVTKISQTKKTLGLAVFVRKSDNFSSDSNGAPAVYGFEIKTNDKSTEPTSVAWGDGMYPIPGHHSGNGAKRQLIMRTQTEAEQNAWISLLRKVSQQVTRKR</sequence>
<dbReference type="InterPro" id="IPR000219">
    <property type="entry name" value="DH_dom"/>
</dbReference>
<dbReference type="SUPFAM" id="SSF48065">
    <property type="entry name" value="DBL homology domain (DH-domain)"/>
    <property type="match status" value="1"/>
</dbReference>
<dbReference type="Pfam" id="PF00621">
    <property type="entry name" value="RhoGEF"/>
    <property type="match status" value="1"/>
</dbReference>
<organism evidence="3 4">
    <name type="scientific">Choanephora cucurbitarum</name>
    <dbReference type="NCBI Taxonomy" id="101091"/>
    <lineage>
        <taxon>Eukaryota</taxon>
        <taxon>Fungi</taxon>
        <taxon>Fungi incertae sedis</taxon>
        <taxon>Mucoromycota</taxon>
        <taxon>Mucoromycotina</taxon>
        <taxon>Mucoromycetes</taxon>
        <taxon>Mucorales</taxon>
        <taxon>Mucorineae</taxon>
        <taxon>Choanephoraceae</taxon>
        <taxon>Choanephoroideae</taxon>
        <taxon>Choanephora</taxon>
    </lineage>
</organism>
<dbReference type="AlphaFoldDB" id="A0A1C7NQK3"/>
<dbReference type="SUPFAM" id="SSF50729">
    <property type="entry name" value="PH domain-like"/>
    <property type="match status" value="1"/>
</dbReference>
<dbReference type="PROSITE" id="PS50003">
    <property type="entry name" value="PH_DOMAIN"/>
    <property type="match status" value="1"/>
</dbReference>